<dbReference type="InterPro" id="IPR007557">
    <property type="entry name" value="PSP1_C"/>
</dbReference>
<evidence type="ECO:0000313" key="4">
    <source>
        <dbReference type="Proteomes" id="UP001161017"/>
    </source>
</evidence>
<feature type="region of interest" description="Disordered" evidence="1">
    <location>
        <begin position="875"/>
        <end position="915"/>
    </location>
</feature>
<organism evidence="3 4">
    <name type="scientific">Ramalina farinacea</name>
    <dbReference type="NCBI Taxonomy" id="258253"/>
    <lineage>
        <taxon>Eukaryota</taxon>
        <taxon>Fungi</taxon>
        <taxon>Dikarya</taxon>
        <taxon>Ascomycota</taxon>
        <taxon>Pezizomycotina</taxon>
        <taxon>Lecanoromycetes</taxon>
        <taxon>OSLEUM clade</taxon>
        <taxon>Lecanoromycetidae</taxon>
        <taxon>Lecanorales</taxon>
        <taxon>Lecanorineae</taxon>
        <taxon>Ramalinaceae</taxon>
        <taxon>Ramalina</taxon>
    </lineage>
</organism>
<feature type="region of interest" description="Disordered" evidence="1">
    <location>
        <begin position="1"/>
        <end position="107"/>
    </location>
</feature>
<dbReference type="PANTHER" id="PTHR43830:SF3">
    <property type="entry name" value="PROTEIN PSP1"/>
    <property type="match status" value="1"/>
</dbReference>
<gene>
    <name evidence="3" type="ORF">OHK93_003289</name>
</gene>
<dbReference type="AlphaFoldDB" id="A0AA43TXZ5"/>
<evidence type="ECO:0000259" key="2">
    <source>
        <dbReference type="PROSITE" id="PS51411"/>
    </source>
</evidence>
<evidence type="ECO:0000313" key="3">
    <source>
        <dbReference type="EMBL" id="MDI1492078.1"/>
    </source>
</evidence>
<dbReference type="Proteomes" id="UP001161017">
    <property type="component" value="Unassembled WGS sequence"/>
</dbReference>
<dbReference type="PROSITE" id="PS51411">
    <property type="entry name" value="PSP1_C"/>
    <property type="match status" value="1"/>
</dbReference>
<dbReference type="GO" id="GO:0005737">
    <property type="term" value="C:cytoplasm"/>
    <property type="evidence" value="ECO:0007669"/>
    <property type="project" value="TreeGrafter"/>
</dbReference>
<dbReference type="InterPro" id="IPR047767">
    <property type="entry name" value="PSP1-like"/>
</dbReference>
<dbReference type="PANTHER" id="PTHR43830">
    <property type="entry name" value="PROTEIN PSP1"/>
    <property type="match status" value="1"/>
</dbReference>
<feature type="compositionally biased region" description="Polar residues" evidence="1">
    <location>
        <begin position="1"/>
        <end position="27"/>
    </location>
</feature>
<dbReference type="Pfam" id="PF04468">
    <property type="entry name" value="PSP1"/>
    <property type="match status" value="1"/>
</dbReference>
<sequence length="915" mass="100179">MSNAAAQNMPSQVKRTSFSGYTGNNASILLDRTKSGFRGSTPDSEALASSDEEPDHLHRLQTVTSNPAPKPVRRASWFTEGQQGITRKPSLGNGPFSPVSPGTAGGPVDQAPWNASGMAASSTSTLPRGHSNSASFPWGNTIWNNDSHKGPPHRLTEVLPSPTSLGPPGTAGFTDEHAIRSPPVSRESIADPSIPFSIPLQPTLKSYRSQSYSVGQIDPETAGVQSAQGPQTPFPRRGTSYIGLQHRPSRPSMLGDMTHDTNTLEQLQEVDDDEESSGGSATGQMFGDRTRTIEDIVGENAMLRQQIAANQLQSSNVLQGQALQQSQGSMQYYHQRLRDFVPKDATTPHLDLGNQEHYEPHAISGARRFSEYSSRPSPHYALGVSNESKGLDSVRKGQWQSSLGFARAEEPPQSRRHSFAELPTRHNSMESVSDIDVGVDNTTTSPIARSKDRHDHPKGYSSGGRRPSQGDSSKSAFSLDPSDKTEAEIHLLARHSYERGLAVSYFSSNYPSAHNVPGSQTFPSSTLQQMYSPQSHYPRVQGIGHVQPRATQLLYIVTFKCLRADVFYVQEGTGLRIKKGDLVIVEADRGTDLGTVQTEDISWNEAKQLKEEYTKKHHEWLMAFSHHTQNGTIAGPNPNGPSVTQNAPGSSSSNHNAAGFQDLPSGEIKPKLIKRLAQTHEIATLREKEGGEAKAKRMCQQKVVDHRLSMEILDAEFQMDWKKLTFFYFADSYINFNPLVTDLFKIYKTRIWMSAINTAAIASPPGGQRILGLPSRSMFNPEYEDRNPAPGPHPQTLGLSSSRGHVAPFNALYDPGHNGMVLSGSAYEQMYPQALQGASYEPRQLSPYPMDFRNQGQQGMNAPSAFSTHGTYGAPQIHHTSSFTSQPDSTHLSQANRPMNGGDWTQNFQGLSLGR</sequence>
<feature type="compositionally biased region" description="Basic and acidic residues" evidence="1">
    <location>
        <begin position="449"/>
        <end position="458"/>
    </location>
</feature>
<evidence type="ECO:0000256" key="1">
    <source>
        <dbReference type="SAM" id="MobiDB-lite"/>
    </source>
</evidence>
<feature type="domain" description="PSP1 C-terminal" evidence="2">
    <location>
        <begin position="671"/>
        <end position="756"/>
    </location>
</feature>
<feature type="region of interest" description="Disordered" evidence="1">
    <location>
        <begin position="368"/>
        <end position="481"/>
    </location>
</feature>
<keyword evidence="4" id="KW-1185">Reference proteome</keyword>
<feature type="region of interest" description="Disordered" evidence="1">
    <location>
        <begin position="629"/>
        <end position="664"/>
    </location>
</feature>
<accession>A0AA43TXZ5</accession>
<protein>
    <recommendedName>
        <fullName evidence="2">PSP1 C-terminal domain-containing protein</fullName>
    </recommendedName>
</protein>
<name>A0AA43TXZ5_9LECA</name>
<dbReference type="EMBL" id="JAPUFD010000016">
    <property type="protein sequence ID" value="MDI1492078.1"/>
    <property type="molecule type" value="Genomic_DNA"/>
</dbReference>
<comment type="caution">
    <text evidence="3">The sequence shown here is derived from an EMBL/GenBank/DDBJ whole genome shotgun (WGS) entry which is preliminary data.</text>
</comment>
<feature type="compositionally biased region" description="Polar residues" evidence="1">
    <location>
        <begin position="640"/>
        <end position="656"/>
    </location>
</feature>
<feature type="compositionally biased region" description="Polar residues" evidence="1">
    <location>
        <begin position="878"/>
        <end position="915"/>
    </location>
</feature>
<proteinExistence type="predicted"/>
<reference evidence="3" key="1">
    <citation type="journal article" date="2023" name="Genome Biol. Evol.">
        <title>First Whole Genome Sequence and Flow Cytometry Genome Size Data for the Lichen-Forming Fungus Ramalina farinacea (Ascomycota).</title>
        <authorList>
            <person name="Llewellyn T."/>
            <person name="Mian S."/>
            <person name="Hill R."/>
            <person name="Leitch I.J."/>
            <person name="Gaya E."/>
        </authorList>
    </citation>
    <scope>NUCLEOTIDE SEQUENCE</scope>
    <source>
        <strain evidence="3">LIQ254RAFAR</strain>
    </source>
</reference>